<dbReference type="PANTHER" id="PTHR12599">
    <property type="entry name" value="PTERIN-4-ALPHA-CARBINOLAMINE DEHYDRATASE"/>
    <property type="match status" value="1"/>
</dbReference>
<evidence type="ECO:0000313" key="6">
    <source>
        <dbReference type="Proteomes" id="UP001595279"/>
    </source>
</evidence>
<dbReference type="RefSeq" id="WP_390273097.1">
    <property type="nucleotide sequence ID" value="NZ_JBHRSA010000046.1"/>
</dbReference>
<evidence type="ECO:0000313" key="5">
    <source>
        <dbReference type="EMBL" id="MFC3041076.1"/>
    </source>
</evidence>
<proteinExistence type="inferred from homology"/>
<name>A0ABV7CX69_9BACI</name>
<comment type="catalytic activity">
    <reaction evidence="1">
        <text>(4aS,6R)-4a-hydroxy-L-erythro-5,6,7,8-tetrahydrobiopterin = (6R)-L-erythro-6,7-dihydrobiopterin + H2O</text>
        <dbReference type="Rhea" id="RHEA:11920"/>
        <dbReference type="ChEBI" id="CHEBI:15377"/>
        <dbReference type="ChEBI" id="CHEBI:15642"/>
        <dbReference type="ChEBI" id="CHEBI:43120"/>
        <dbReference type="EC" id="4.2.1.96"/>
    </reaction>
</comment>
<evidence type="ECO:0000256" key="4">
    <source>
        <dbReference type="ARBA" id="ARBA00023239"/>
    </source>
</evidence>
<gene>
    <name evidence="5" type="ORF">ACFOGI_12585</name>
</gene>
<evidence type="ECO:0000256" key="1">
    <source>
        <dbReference type="ARBA" id="ARBA00001554"/>
    </source>
</evidence>
<keyword evidence="4 5" id="KW-0456">Lyase</keyword>
<evidence type="ECO:0000256" key="2">
    <source>
        <dbReference type="ARBA" id="ARBA00006472"/>
    </source>
</evidence>
<reference evidence="6" key="1">
    <citation type="journal article" date="2019" name="Int. J. Syst. Evol. Microbiol.">
        <title>The Global Catalogue of Microorganisms (GCM) 10K type strain sequencing project: providing services to taxonomists for standard genome sequencing and annotation.</title>
        <authorList>
            <consortium name="The Broad Institute Genomics Platform"/>
            <consortium name="The Broad Institute Genome Sequencing Center for Infectious Disease"/>
            <person name="Wu L."/>
            <person name="Ma J."/>
        </authorList>
    </citation>
    <scope>NUCLEOTIDE SEQUENCE [LARGE SCALE GENOMIC DNA]</scope>
    <source>
        <strain evidence="6">KCTC 13128</strain>
    </source>
</reference>
<dbReference type="PANTHER" id="PTHR12599:SF0">
    <property type="entry name" value="PTERIN-4-ALPHA-CARBINOLAMINE DEHYDRATASE"/>
    <property type="match status" value="1"/>
</dbReference>
<evidence type="ECO:0000256" key="3">
    <source>
        <dbReference type="ARBA" id="ARBA00013252"/>
    </source>
</evidence>
<sequence>MDMKWKGLLAYNGADEENEEPTDFGFNWQLKGNMVNKSIQRRSRVERLSEAGITRELKDLPSWKRTDEKWIERKYRFKDYLAGIRFVDQIAAYAEEKKHHPLISIDYKVVTLRMSSWQAKGLTALDFEMAKTFEETFENAET</sequence>
<dbReference type="Pfam" id="PF01329">
    <property type="entry name" value="Pterin_4a"/>
    <property type="match status" value="1"/>
</dbReference>
<keyword evidence="6" id="KW-1185">Reference proteome</keyword>
<comment type="similarity">
    <text evidence="2">Belongs to the pterin-4-alpha-carbinolamine dehydratase family.</text>
</comment>
<dbReference type="EC" id="4.2.1.96" evidence="3"/>
<accession>A0ABV7CX69</accession>
<dbReference type="InterPro" id="IPR001533">
    <property type="entry name" value="Pterin_deHydtase"/>
</dbReference>
<dbReference type="Proteomes" id="UP001595279">
    <property type="component" value="Unassembled WGS sequence"/>
</dbReference>
<dbReference type="SUPFAM" id="SSF55248">
    <property type="entry name" value="PCD-like"/>
    <property type="match status" value="1"/>
</dbReference>
<dbReference type="NCBIfam" id="NF002017">
    <property type="entry name" value="PRK00823.1-2"/>
    <property type="match status" value="1"/>
</dbReference>
<dbReference type="Gene3D" id="3.30.1360.20">
    <property type="entry name" value="Transcriptional coactivator/pterin dehydratase"/>
    <property type="match status" value="1"/>
</dbReference>
<dbReference type="EMBL" id="JBHRSA010000046">
    <property type="protein sequence ID" value="MFC3041076.1"/>
    <property type="molecule type" value="Genomic_DNA"/>
</dbReference>
<dbReference type="InterPro" id="IPR036428">
    <property type="entry name" value="PCD_sf"/>
</dbReference>
<organism evidence="5 6">
    <name type="scientific">Virgibacillus xinjiangensis</name>
    <dbReference type="NCBI Taxonomy" id="393090"/>
    <lineage>
        <taxon>Bacteria</taxon>
        <taxon>Bacillati</taxon>
        <taxon>Bacillota</taxon>
        <taxon>Bacilli</taxon>
        <taxon>Bacillales</taxon>
        <taxon>Bacillaceae</taxon>
        <taxon>Virgibacillus</taxon>
    </lineage>
</organism>
<comment type="caution">
    <text evidence="5">The sequence shown here is derived from an EMBL/GenBank/DDBJ whole genome shotgun (WGS) entry which is preliminary data.</text>
</comment>
<protein>
    <recommendedName>
        <fullName evidence="3">4a-hydroxytetrahydrobiopterin dehydratase</fullName>
        <ecNumber evidence="3">4.2.1.96</ecNumber>
    </recommendedName>
</protein>
<dbReference type="CDD" id="cd00488">
    <property type="entry name" value="PCD_DCoH"/>
    <property type="match status" value="1"/>
</dbReference>
<dbReference type="GO" id="GO:0008124">
    <property type="term" value="F:4-alpha-hydroxytetrahydrobiopterin dehydratase activity"/>
    <property type="evidence" value="ECO:0007669"/>
    <property type="project" value="UniProtKB-EC"/>
</dbReference>